<feature type="compositionally biased region" description="Low complexity" evidence="2">
    <location>
        <begin position="30"/>
        <end position="43"/>
    </location>
</feature>
<evidence type="ECO:0000313" key="3">
    <source>
        <dbReference type="EMBL" id="GHJ87271.1"/>
    </source>
</evidence>
<organism evidence="3 4">
    <name type="scientific">Naganishia liquefaciens</name>
    <dbReference type="NCBI Taxonomy" id="104408"/>
    <lineage>
        <taxon>Eukaryota</taxon>
        <taxon>Fungi</taxon>
        <taxon>Dikarya</taxon>
        <taxon>Basidiomycota</taxon>
        <taxon>Agaricomycotina</taxon>
        <taxon>Tremellomycetes</taxon>
        <taxon>Filobasidiales</taxon>
        <taxon>Filobasidiaceae</taxon>
        <taxon>Naganishia</taxon>
    </lineage>
</organism>
<evidence type="ECO:0000313" key="4">
    <source>
        <dbReference type="Proteomes" id="UP000620104"/>
    </source>
</evidence>
<dbReference type="EMBL" id="BLZA01000021">
    <property type="protein sequence ID" value="GHJ87271.1"/>
    <property type="molecule type" value="Genomic_DNA"/>
</dbReference>
<accession>A0A8H3TTK1</accession>
<dbReference type="GO" id="GO:0031145">
    <property type="term" value="P:anaphase-promoting complex-dependent catabolic process"/>
    <property type="evidence" value="ECO:0007669"/>
    <property type="project" value="InterPro"/>
</dbReference>
<dbReference type="Proteomes" id="UP000620104">
    <property type="component" value="Unassembled WGS sequence"/>
</dbReference>
<dbReference type="AlphaFoldDB" id="A0A8H3TTK1"/>
<dbReference type="OrthoDB" id="2589737at2759"/>
<sequence>MIPRNPTTIALRAEDIQDMNDQIAERKAKASQSKDASSASAAANTTAQEGKNELTEGLMPGKGVPQTTLDARKGKSRNERLGL</sequence>
<evidence type="ECO:0000256" key="1">
    <source>
        <dbReference type="ARBA" id="ARBA00022786"/>
    </source>
</evidence>
<name>A0A8H3TTK1_9TREE</name>
<proteinExistence type="predicted"/>
<feature type="compositionally biased region" description="Basic and acidic residues" evidence="2">
    <location>
        <begin position="70"/>
        <end position="83"/>
    </location>
</feature>
<comment type="caution">
    <text evidence="3">The sequence shown here is derived from an EMBL/GenBank/DDBJ whole genome shotgun (WGS) entry which is preliminary data.</text>
</comment>
<keyword evidence="4" id="KW-1185">Reference proteome</keyword>
<evidence type="ECO:0000256" key="2">
    <source>
        <dbReference type="SAM" id="MobiDB-lite"/>
    </source>
</evidence>
<dbReference type="GO" id="GO:0005680">
    <property type="term" value="C:anaphase-promoting complex"/>
    <property type="evidence" value="ECO:0007669"/>
    <property type="project" value="InterPro"/>
</dbReference>
<dbReference type="Pfam" id="PF10471">
    <property type="entry name" value="ANAPC_CDC26"/>
    <property type="match status" value="1"/>
</dbReference>
<reference evidence="3" key="1">
    <citation type="submission" date="2020-07" db="EMBL/GenBank/DDBJ databases">
        <title>Draft Genome Sequence of a Deep-Sea Yeast, Naganishia (Cryptococcus) liquefaciens strain N6.</title>
        <authorList>
            <person name="Han Y.W."/>
            <person name="Kajitani R."/>
            <person name="Morimoto H."/>
            <person name="Parhat M."/>
            <person name="Tsubouchi H."/>
            <person name="Bakenova O."/>
            <person name="Ogata M."/>
            <person name="Argunhan B."/>
            <person name="Aoki R."/>
            <person name="Kajiwara S."/>
            <person name="Itoh T."/>
            <person name="Iwasaki H."/>
        </authorList>
    </citation>
    <scope>NUCLEOTIDE SEQUENCE</scope>
    <source>
        <strain evidence="3">N6</strain>
    </source>
</reference>
<feature type="region of interest" description="Disordered" evidence="2">
    <location>
        <begin position="1"/>
        <end position="83"/>
    </location>
</feature>
<dbReference type="InterPro" id="IPR018860">
    <property type="entry name" value="APC_suCDC26"/>
</dbReference>
<protein>
    <submittedName>
        <fullName evidence="3">Uncharacterized protein</fullName>
    </submittedName>
</protein>
<gene>
    <name evidence="3" type="ORF">NliqN6_3673</name>
</gene>
<keyword evidence="1" id="KW-0833">Ubl conjugation pathway</keyword>